<dbReference type="Proteomes" id="UP000053477">
    <property type="component" value="Unassembled WGS sequence"/>
</dbReference>
<proteinExistence type="predicted"/>
<dbReference type="OrthoDB" id="10685478at2759"/>
<organism evidence="1 2">
    <name type="scientific">Schizopora paradoxa</name>
    <dbReference type="NCBI Taxonomy" id="27342"/>
    <lineage>
        <taxon>Eukaryota</taxon>
        <taxon>Fungi</taxon>
        <taxon>Dikarya</taxon>
        <taxon>Basidiomycota</taxon>
        <taxon>Agaricomycotina</taxon>
        <taxon>Agaricomycetes</taxon>
        <taxon>Hymenochaetales</taxon>
        <taxon>Schizoporaceae</taxon>
        <taxon>Schizopora</taxon>
    </lineage>
</organism>
<evidence type="ECO:0000313" key="2">
    <source>
        <dbReference type="Proteomes" id="UP000053477"/>
    </source>
</evidence>
<sequence length="649" mass="73851">MFNFQIFSNDKTRLPPHRPHHHHFANIQPPPSSSRMMYSDYYQSSGDELEDAYHGLEDDVTCDEVPVKNVDTCDVSGVLLALEKAMRMPNFRRVEFQKVFKLENWETFQNVYGGDKDPFEGNADGHVVDPAWVKRLKISSDQTDDAVRMLKALLELASQLQRRFKASRKRIVAAKRSKGIKSLPDEIVAKIFQLAVEGDDEGGRQAKWISQTSRRFRNIAFGTRSLWTTLHSRYSRSDVELAIRQAGPDAEFHVYVDLNLLSKMRTFIHSCRPIVPHWKTLTLVYDKDYGTVGGVSDALGELSSLLGNGSRSLKLEQIFLRSGGIMNAVSTINANWPDNIQLWAPNLRTLRCSWFLPIPSIPLSSISTLVVMHNFYSRINIPSVRSLLKLLTKLPNVTDFTLEPDSIEHPFGNETLPVTECPSIKSFQLRLRYFPLKDFTANGSCLAILMDALRMPSLEEYSICIGIDDYYGTDKKSESAKWTQSLGHLSSAMLPTHLSNSPHKKSLVYKLLFMRYQPDEAPPDSKILNIPFDAIRGNPSVTISSFVRVLFSQRADDDLLRTLPIERNQLRELKLIGCGYMTSLDLRCTVDSLKLHGVWSDIERVVVQDCAHITREDAMSVIGEERLQYLEGHVTLERSRTMCYNIRDE</sequence>
<dbReference type="InParanoid" id="A0A0H2RUJ0"/>
<accession>A0A0H2RUJ0</accession>
<protein>
    <submittedName>
        <fullName evidence="1">Uncharacterized protein</fullName>
    </submittedName>
</protein>
<dbReference type="EMBL" id="KQ086090">
    <property type="protein sequence ID" value="KLO08466.1"/>
    <property type="molecule type" value="Genomic_DNA"/>
</dbReference>
<reference evidence="1 2" key="1">
    <citation type="submission" date="2015-04" db="EMBL/GenBank/DDBJ databases">
        <title>Complete genome sequence of Schizopora paradoxa KUC8140, a cosmopolitan wood degrader in East Asia.</title>
        <authorList>
            <consortium name="DOE Joint Genome Institute"/>
            <person name="Min B."/>
            <person name="Park H."/>
            <person name="Jang Y."/>
            <person name="Kim J.-J."/>
            <person name="Kim K.H."/>
            <person name="Pangilinan J."/>
            <person name="Lipzen A."/>
            <person name="Riley R."/>
            <person name="Grigoriev I.V."/>
            <person name="Spatafora J.W."/>
            <person name="Choi I.-G."/>
        </authorList>
    </citation>
    <scope>NUCLEOTIDE SEQUENCE [LARGE SCALE GENOMIC DNA]</scope>
    <source>
        <strain evidence="1 2">KUC8140</strain>
    </source>
</reference>
<gene>
    <name evidence="1" type="ORF">SCHPADRAFT_893851</name>
</gene>
<dbReference type="AlphaFoldDB" id="A0A0H2RUJ0"/>
<evidence type="ECO:0000313" key="1">
    <source>
        <dbReference type="EMBL" id="KLO08466.1"/>
    </source>
</evidence>
<keyword evidence="2" id="KW-1185">Reference proteome</keyword>
<name>A0A0H2RUJ0_9AGAM</name>